<feature type="transmembrane region" description="Helical" evidence="1">
    <location>
        <begin position="166"/>
        <end position="192"/>
    </location>
</feature>
<feature type="transmembrane region" description="Helical" evidence="1">
    <location>
        <begin position="21"/>
        <end position="47"/>
    </location>
</feature>
<organism evidence="2 3">
    <name type="scientific">Agromyces humatus</name>
    <dbReference type="NCBI Taxonomy" id="279573"/>
    <lineage>
        <taxon>Bacteria</taxon>
        <taxon>Bacillati</taxon>
        <taxon>Actinomycetota</taxon>
        <taxon>Actinomycetes</taxon>
        <taxon>Micrococcales</taxon>
        <taxon>Microbacteriaceae</taxon>
        <taxon>Agromyces</taxon>
    </lineage>
</organism>
<dbReference type="EMBL" id="BAAANH010000002">
    <property type="protein sequence ID" value="GAA1756345.1"/>
    <property type="molecule type" value="Genomic_DNA"/>
</dbReference>
<dbReference type="RefSeq" id="WP_232497036.1">
    <property type="nucleotide sequence ID" value="NZ_BAAANH010000002.1"/>
</dbReference>
<feature type="transmembrane region" description="Helical" evidence="1">
    <location>
        <begin position="129"/>
        <end position="146"/>
    </location>
</feature>
<evidence type="ECO:0000313" key="2">
    <source>
        <dbReference type="EMBL" id="GAA1756345.1"/>
    </source>
</evidence>
<reference evidence="2 3" key="1">
    <citation type="journal article" date="2019" name="Int. J. Syst. Evol. Microbiol.">
        <title>The Global Catalogue of Microorganisms (GCM) 10K type strain sequencing project: providing services to taxonomists for standard genome sequencing and annotation.</title>
        <authorList>
            <consortium name="The Broad Institute Genomics Platform"/>
            <consortium name="The Broad Institute Genome Sequencing Center for Infectious Disease"/>
            <person name="Wu L."/>
            <person name="Ma J."/>
        </authorList>
    </citation>
    <scope>NUCLEOTIDE SEQUENCE [LARGE SCALE GENOMIC DNA]</scope>
    <source>
        <strain evidence="2 3">JCM 14319</strain>
    </source>
</reference>
<evidence type="ECO:0000256" key="1">
    <source>
        <dbReference type="SAM" id="Phobius"/>
    </source>
</evidence>
<evidence type="ECO:0000313" key="3">
    <source>
        <dbReference type="Proteomes" id="UP001500506"/>
    </source>
</evidence>
<keyword evidence="1" id="KW-0812">Transmembrane</keyword>
<comment type="caution">
    <text evidence="2">The sequence shown here is derived from an EMBL/GenBank/DDBJ whole genome shotgun (WGS) entry which is preliminary data.</text>
</comment>
<keyword evidence="1" id="KW-1133">Transmembrane helix</keyword>
<feature type="transmembrane region" description="Helical" evidence="1">
    <location>
        <begin position="53"/>
        <end position="74"/>
    </location>
</feature>
<keyword evidence="1" id="KW-0472">Membrane</keyword>
<protein>
    <recommendedName>
        <fullName evidence="4">Small multidrug efflux protein</fullName>
    </recommendedName>
</protein>
<proteinExistence type="predicted"/>
<name>A0ABN2KHK2_9MICO</name>
<evidence type="ECO:0008006" key="4">
    <source>
        <dbReference type="Google" id="ProtNLM"/>
    </source>
</evidence>
<accession>A0ABN2KHK2</accession>
<dbReference type="Proteomes" id="UP001500506">
    <property type="component" value="Unassembled WGS sequence"/>
</dbReference>
<gene>
    <name evidence="2" type="ORF">GCM10009747_13390</name>
</gene>
<keyword evidence="3" id="KW-1185">Reference proteome</keyword>
<sequence>MNPIQELITNFQNLVTQVPEIIQPFIVMLAGTIPFIEGELASMIGIVGGLNPIVAAIAAAAGNFLSVLLVVLLTSRARSAVVSRSSVRVAATVGAEGAPPFADDESAPAFMETAPAKPESKGRQRLKKWLTRYGVPGASILGPLAIPTQFTSAFLVAGGTSRAWVLLWQAVAIILWTTVTTVSAWAALTFVVGV</sequence>